<comment type="caution">
    <text evidence="1">The sequence shown here is derived from an EMBL/GenBank/DDBJ whole genome shotgun (WGS) entry which is preliminary data.</text>
</comment>
<gene>
    <name evidence="1" type="ORF">SLS58_009885</name>
</gene>
<organism evidence="1 2">
    <name type="scientific">Diplodia intermedia</name>
    <dbReference type="NCBI Taxonomy" id="856260"/>
    <lineage>
        <taxon>Eukaryota</taxon>
        <taxon>Fungi</taxon>
        <taxon>Dikarya</taxon>
        <taxon>Ascomycota</taxon>
        <taxon>Pezizomycotina</taxon>
        <taxon>Dothideomycetes</taxon>
        <taxon>Dothideomycetes incertae sedis</taxon>
        <taxon>Botryosphaeriales</taxon>
        <taxon>Botryosphaeriaceae</taxon>
        <taxon>Diplodia</taxon>
    </lineage>
</organism>
<proteinExistence type="predicted"/>
<dbReference type="Gene3D" id="2.60.40.1760">
    <property type="entry name" value="glycosyl hydrolase (family 31)"/>
    <property type="match status" value="1"/>
</dbReference>
<dbReference type="Proteomes" id="UP001521184">
    <property type="component" value="Unassembled WGS sequence"/>
</dbReference>
<name>A0ABR3TA16_9PEZI</name>
<evidence type="ECO:0000313" key="2">
    <source>
        <dbReference type="Proteomes" id="UP001521184"/>
    </source>
</evidence>
<keyword evidence="2" id="KW-1185">Reference proteome</keyword>
<evidence type="ECO:0000313" key="1">
    <source>
        <dbReference type="EMBL" id="KAL1636191.1"/>
    </source>
</evidence>
<accession>A0ABR3TA16</accession>
<reference evidence="1 2" key="1">
    <citation type="journal article" date="2023" name="Plant Dis.">
        <title>First Report of Diplodia intermedia Causing Canker and Dieback Diseases on Apple Trees in Canada.</title>
        <authorList>
            <person name="Ellouze W."/>
            <person name="Ilyukhin E."/>
            <person name="Sulman M."/>
            <person name="Ali S."/>
        </authorList>
    </citation>
    <scope>NUCLEOTIDE SEQUENCE [LARGE SCALE GENOMIC DNA]</scope>
    <source>
        <strain evidence="1 2">M45-28</strain>
    </source>
</reference>
<dbReference type="EMBL" id="JAKEKT020000104">
    <property type="protein sequence ID" value="KAL1636191.1"/>
    <property type="molecule type" value="Genomic_DNA"/>
</dbReference>
<protein>
    <submittedName>
        <fullName evidence="1">Uncharacterized protein</fullName>
    </submittedName>
</protein>
<sequence length="287" mass="33423">MPDDTIGTEDEHHPKHRDPYRFIPADEFFDRELSANTLRPDSVTYNEKDQLDATGNAQNPACGHGRVFRLSTGALMLIQFMRPLVWRIRFYPHYKEGHEFTDYNTRTIIRAELSKMIEILDRAEGIEWSVQFDDSNPRYYNLRSVDKSGNPTVQLWIQRDPFRIMATRTIKMHLRDDELPISAPAESGQAVIWKTKKRPLQYQVRDTQQEPSAIVLSVEKPDPARYMGFGEQGGNHLFKDNTYMNYFNFDNMRYNNVYGRGPFENAEPLYHSGKTPQPSSFALTNCM</sequence>